<dbReference type="EMBL" id="AP028679">
    <property type="protein sequence ID" value="BEQ13969.1"/>
    <property type="molecule type" value="Genomic_DNA"/>
</dbReference>
<proteinExistence type="predicted"/>
<dbReference type="AlphaFoldDB" id="A0AAU9EHB8"/>
<name>A0AAU9EHB8_9BACT</name>
<gene>
    <name evidence="1" type="ORF">FAK_10350</name>
</gene>
<keyword evidence="2" id="KW-1185">Reference proteome</keyword>
<dbReference type="PANTHER" id="PTHR40705">
    <property type="entry name" value="TRNA(ILE2) 2-AGMATINYLCYTIDINE SYNTHETASE TIAS"/>
    <property type="match status" value="1"/>
</dbReference>
<dbReference type="Gene3D" id="3.30.70.2200">
    <property type="match status" value="1"/>
</dbReference>
<dbReference type="PANTHER" id="PTHR40705:SF1">
    <property type="entry name" value="TRNA(ILE2) 2-AGMATINYLCYTIDINE SYNTHETASE TIAS"/>
    <property type="match status" value="1"/>
</dbReference>
<evidence type="ECO:0000313" key="1">
    <source>
        <dbReference type="EMBL" id="BEQ13969.1"/>
    </source>
</evidence>
<dbReference type="RefSeq" id="WP_338605696.1">
    <property type="nucleotide sequence ID" value="NZ_AP028679.1"/>
</dbReference>
<organism evidence="1 2">
    <name type="scientific">Desulfoferula mesophila</name>
    <dbReference type="NCBI Taxonomy" id="3058419"/>
    <lineage>
        <taxon>Bacteria</taxon>
        <taxon>Pseudomonadati</taxon>
        <taxon>Thermodesulfobacteriota</taxon>
        <taxon>Desulfarculia</taxon>
        <taxon>Desulfarculales</taxon>
        <taxon>Desulfarculaceae</taxon>
        <taxon>Desulfoferula</taxon>
    </lineage>
</organism>
<evidence type="ECO:0008006" key="3">
    <source>
        <dbReference type="Google" id="ProtNLM"/>
    </source>
</evidence>
<reference evidence="2" key="1">
    <citation type="journal article" date="2023" name="Arch. Microbiol.">
        <title>Desulfoferula mesophilus gen. nov. sp. nov., a mesophilic sulfate-reducing bacterium isolated from a brackish lake sediment.</title>
        <authorList>
            <person name="Watanabe T."/>
            <person name="Yabe T."/>
            <person name="Tsuji J.M."/>
            <person name="Fukui M."/>
        </authorList>
    </citation>
    <scope>NUCLEOTIDE SEQUENCE [LARGE SCALE GENOMIC DNA]</scope>
    <source>
        <strain evidence="2">12FAK</strain>
    </source>
</reference>
<sequence length="241" mass="25859">MKLFIAIDDTDNPHTIGTGRLSRNLAAELTARGLIAGADVTRHQFLVHPDIPYTSHNSSACLQAESLAEPAEVFAAAKEFMLANLHEEANPGLCLAPKGAVPAALAELGRRAQTQVLQVEEGYVLAETPGLFTWRHGPTGQGIIGALSGVGLRNTADDGRFIDLPGIREVGGVLRVGEIISRTAVAAVVSEQGQELGPEERVDTLDWIRPMLRRGKPVLVVVERDGVWQPEGKKKKKAAKK</sequence>
<protein>
    <recommendedName>
        <fullName evidence="3">tRNA(Ile2) 2-agmatinylcytidine synthetase</fullName>
    </recommendedName>
</protein>
<accession>A0AAU9EHB8</accession>
<dbReference type="Proteomes" id="UP001366166">
    <property type="component" value="Chromosome"/>
</dbReference>
<dbReference type="KEGG" id="dmp:FAK_10350"/>
<evidence type="ECO:0000313" key="2">
    <source>
        <dbReference type="Proteomes" id="UP001366166"/>
    </source>
</evidence>